<feature type="domain" description="Phosphatidylglycerol lysyltransferase C-terminal" evidence="7">
    <location>
        <begin position="243"/>
        <end position="550"/>
    </location>
</feature>
<feature type="transmembrane region" description="Helical" evidence="6">
    <location>
        <begin position="84"/>
        <end position="101"/>
    </location>
</feature>
<dbReference type="GO" id="GO:0005886">
    <property type="term" value="C:plasma membrane"/>
    <property type="evidence" value="ECO:0007669"/>
    <property type="project" value="UniProtKB-SubCell"/>
</dbReference>
<proteinExistence type="predicted"/>
<dbReference type="InterPro" id="IPR024320">
    <property type="entry name" value="LPG_synthase_C"/>
</dbReference>
<dbReference type="KEGG" id="nbe:Back2_16280"/>
<sequence>MATTGLKRFWDGVRTPVWVSRIVFFVGLANLLSAYFPIEVGHRVRWIEQMVPDAFPAAATTGSAALGLLLMVLSRAIRRGKFRAWLVVTISTVLTIALHFFRGVRGTPELLCILLLILLLAARPNFQARPDRRSVRRFLTVVVLGPIVATGMGWLWLQVFDGQQAHGTTSWERLQHAFVGLAGFTGPVNYVASNRHPASYYADHAAVALVVLGAAVLIAAILTAMEPADGPTFMSADDSERVRAMLDKYGSNDSLGYFATRDDRHVIFSPSGQSAISYRVVGAVSFAAGDPLGVPADWPEAINAWLAEAKTYGWTPANLGASERGAAAFHKAGLDVLELGDEAILHTDDFSLEGRSMRGVRQAVARVNRAGITAECHRLADLTPEQRRALRQKAVEWREGPVERGFSMALGRFGQMRDSQSVVVVATQTTENSQEQVGLLSLAPWGKDGASLDLMRRTRGAAGFGTENGIVELMVTQLMADAPTLGIKHVSLNFAVFRSAFERGERLGAGPSTRLWRGVLMQASKFAQIESLYRSNAKYQPEWLPRFIVYPSVSDIPKIATAALRAEAFLVAPNWYLRLTGQAPSDIDTIERD</sequence>
<keyword evidence="10" id="KW-1185">Reference proteome</keyword>
<evidence type="ECO:0000259" key="8">
    <source>
        <dbReference type="Pfam" id="PF16995"/>
    </source>
</evidence>
<dbReference type="Pfam" id="PF16995">
    <property type="entry name" value="tRNA-synt_2_TM"/>
    <property type="match status" value="1"/>
</dbReference>
<keyword evidence="5 6" id="KW-0472">Membrane</keyword>
<evidence type="ECO:0000256" key="6">
    <source>
        <dbReference type="SAM" id="Phobius"/>
    </source>
</evidence>
<keyword evidence="2" id="KW-1003">Cell membrane</keyword>
<feature type="transmembrane region" description="Helical" evidence="6">
    <location>
        <begin position="138"/>
        <end position="157"/>
    </location>
</feature>
<dbReference type="EMBL" id="AP019307">
    <property type="protein sequence ID" value="BBH17341.1"/>
    <property type="molecule type" value="Genomic_DNA"/>
</dbReference>
<dbReference type="InterPro" id="IPR051211">
    <property type="entry name" value="PG_lysyltransferase"/>
</dbReference>
<dbReference type="PANTHER" id="PTHR34697:SF2">
    <property type="entry name" value="PHOSPHATIDYLGLYCEROL LYSYLTRANSFERASE"/>
    <property type="match status" value="1"/>
</dbReference>
<evidence type="ECO:0000259" key="7">
    <source>
        <dbReference type="Pfam" id="PF09924"/>
    </source>
</evidence>
<feature type="transmembrane region" description="Helical" evidence="6">
    <location>
        <begin position="177"/>
        <end position="193"/>
    </location>
</feature>
<feature type="transmembrane region" description="Helical" evidence="6">
    <location>
        <begin position="18"/>
        <end position="38"/>
    </location>
</feature>
<accession>A0A3G9IUL9</accession>
<feature type="transmembrane region" description="Helical" evidence="6">
    <location>
        <begin position="205"/>
        <end position="225"/>
    </location>
</feature>
<feature type="domain" description="Lysyl-tRNA synthetase N-terminal transmembrane region" evidence="8">
    <location>
        <begin position="15"/>
        <end position="222"/>
    </location>
</feature>
<dbReference type="GO" id="GO:0016755">
    <property type="term" value="F:aminoacyltransferase activity"/>
    <property type="evidence" value="ECO:0007669"/>
    <property type="project" value="TreeGrafter"/>
</dbReference>
<feature type="transmembrane region" description="Helical" evidence="6">
    <location>
        <begin position="54"/>
        <end position="72"/>
    </location>
</feature>
<dbReference type="Pfam" id="PF09924">
    <property type="entry name" value="LPG_synthase_C"/>
    <property type="match status" value="1"/>
</dbReference>
<dbReference type="PANTHER" id="PTHR34697">
    <property type="entry name" value="PHOSPHATIDYLGLYCEROL LYSYLTRANSFERASE"/>
    <property type="match status" value="1"/>
</dbReference>
<evidence type="ECO:0000256" key="2">
    <source>
        <dbReference type="ARBA" id="ARBA00022475"/>
    </source>
</evidence>
<evidence type="ECO:0000256" key="1">
    <source>
        <dbReference type="ARBA" id="ARBA00004651"/>
    </source>
</evidence>
<name>A0A3G9IUL9_9ACTN</name>
<dbReference type="AlphaFoldDB" id="A0A3G9IUL9"/>
<keyword evidence="3 6" id="KW-0812">Transmembrane</keyword>
<evidence type="ECO:0000256" key="4">
    <source>
        <dbReference type="ARBA" id="ARBA00022989"/>
    </source>
</evidence>
<dbReference type="RefSeq" id="WP_164512532.1">
    <property type="nucleotide sequence ID" value="NZ_AP019307.1"/>
</dbReference>
<reference evidence="9 10" key="1">
    <citation type="submission" date="2018-11" db="EMBL/GenBank/DDBJ databases">
        <title>Complete genome sequence of Nocardioides baekrokdamisoli strain KCTC 39748.</title>
        <authorList>
            <person name="Kang S.W."/>
            <person name="Lee K.C."/>
            <person name="Kim K.K."/>
            <person name="Kim J.S."/>
            <person name="Kim D.S."/>
            <person name="Ko S.H."/>
            <person name="Yang S.H."/>
            <person name="Shin Y.K."/>
            <person name="Lee J.S."/>
        </authorList>
    </citation>
    <scope>NUCLEOTIDE SEQUENCE [LARGE SCALE GENOMIC DNA]</scope>
    <source>
        <strain evidence="9 10">KCTC 39748</strain>
    </source>
</reference>
<comment type="subcellular location">
    <subcellularLocation>
        <location evidence="1">Cell membrane</location>
        <topology evidence="1">Multi-pass membrane protein</topology>
    </subcellularLocation>
</comment>
<evidence type="ECO:0000313" key="10">
    <source>
        <dbReference type="Proteomes" id="UP000271573"/>
    </source>
</evidence>
<evidence type="ECO:0000256" key="5">
    <source>
        <dbReference type="ARBA" id="ARBA00023136"/>
    </source>
</evidence>
<evidence type="ECO:0000256" key="3">
    <source>
        <dbReference type="ARBA" id="ARBA00022692"/>
    </source>
</evidence>
<dbReference type="GO" id="GO:0055091">
    <property type="term" value="P:phospholipid homeostasis"/>
    <property type="evidence" value="ECO:0007669"/>
    <property type="project" value="TreeGrafter"/>
</dbReference>
<feature type="transmembrane region" description="Helical" evidence="6">
    <location>
        <begin position="107"/>
        <end position="126"/>
    </location>
</feature>
<keyword evidence="4 6" id="KW-1133">Transmembrane helix</keyword>
<gene>
    <name evidence="9" type="ORF">Back2_16280</name>
</gene>
<protein>
    <submittedName>
        <fullName evidence="9">Membrane protein</fullName>
    </submittedName>
</protein>
<dbReference type="Proteomes" id="UP000271573">
    <property type="component" value="Chromosome"/>
</dbReference>
<evidence type="ECO:0000313" key="9">
    <source>
        <dbReference type="EMBL" id="BBH17341.1"/>
    </source>
</evidence>
<organism evidence="9 10">
    <name type="scientific">Nocardioides baekrokdamisoli</name>
    <dbReference type="NCBI Taxonomy" id="1804624"/>
    <lineage>
        <taxon>Bacteria</taxon>
        <taxon>Bacillati</taxon>
        <taxon>Actinomycetota</taxon>
        <taxon>Actinomycetes</taxon>
        <taxon>Propionibacteriales</taxon>
        <taxon>Nocardioidaceae</taxon>
        <taxon>Nocardioides</taxon>
    </lineage>
</organism>
<dbReference type="InterPro" id="IPR031553">
    <property type="entry name" value="tRNA-synt_2_TM"/>
</dbReference>